<dbReference type="OrthoDB" id="1694274at2759"/>
<protein>
    <submittedName>
        <fullName evidence="1">Uncharacterized protein</fullName>
    </submittedName>
</protein>
<dbReference type="InterPro" id="IPR052898">
    <property type="entry name" value="ACAD10-like"/>
</dbReference>
<dbReference type="Proteomes" id="UP000252139">
    <property type="component" value="Unassembled WGS sequence"/>
</dbReference>
<name>A0A367KE24_RHIAZ</name>
<dbReference type="AlphaFoldDB" id="A0A367KE24"/>
<evidence type="ECO:0000313" key="1">
    <source>
        <dbReference type="EMBL" id="RCI00092.1"/>
    </source>
</evidence>
<dbReference type="Gene3D" id="1.10.150.240">
    <property type="entry name" value="Putative phosphatase, domain 2"/>
    <property type="match status" value="1"/>
</dbReference>
<sequence length="267" mass="30041">MTIKAVIFDIGNKRRVDYDVMTNVFEGGVCVGSPMAGIHAYEQKHGLPRNYINVAIVRQGENGAFQKLERGELKLNDFYKDFGLQLSDPTNKEHYKEYLKKTGKPVPEYIPDVHVDGKELFKTMMLETARIDPYIYSALQCLKESGKYTLAALTNNFELPEDDLQEAEAMGASAAIELRGIFDYFIESRLVGLRKPDPNFFLHACRLLNIQPNEAIFLDDIGMNLRSASQLGMKTIQVKMGHSKEAVKQLESLTGLDLLGKVSKSKL</sequence>
<dbReference type="SUPFAM" id="SSF56784">
    <property type="entry name" value="HAD-like"/>
    <property type="match status" value="1"/>
</dbReference>
<dbReference type="PANTHER" id="PTHR47829:SF1">
    <property type="entry name" value="HAD FAMILY PHOSPHATASE"/>
    <property type="match status" value="1"/>
</dbReference>
<dbReference type="NCBIfam" id="TIGR01509">
    <property type="entry name" value="HAD-SF-IA-v3"/>
    <property type="match status" value="1"/>
</dbReference>
<evidence type="ECO:0000313" key="2">
    <source>
        <dbReference type="Proteomes" id="UP000252139"/>
    </source>
</evidence>
<dbReference type="InterPro" id="IPR006439">
    <property type="entry name" value="HAD-SF_hydro_IA"/>
</dbReference>
<dbReference type="InterPro" id="IPR036412">
    <property type="entry name" value="HAD-like_sf"/>
</dbReference>
<dbReference type="InterPro" id="IPR023198">
    <property type="entry name" value="PGP-like_dom2"/>
</dbReference>
<reference evidence="1 2" key="1">
    <citation type="journal article" date="2018" name="G3 (Bethesda)">
        <title>Phylogenetic and Phylogenomic Definition of Rhizopus Species.</title>
        <authorList>
            <person name="Gryganskyi A.P."/>
            <person name="Golan J."/>
            <person name="Dolatabadi S."/>
            <person name="Mondo S."/>
            <person name="Robb S."/>
            <person name="Idnurm A."/>
            <person name="Muszewska A."/>
            <person name="Steczkiewicz K."/>
            <person name="Masonjones S."/>
            <person name="Liao H.L."/>
            <person name="Gajdeczka M.T."/>
            <person name="Anike F."/>
            <person name="Vuek A."/>
            <person name="Anishchenko I.M."/>
            <person name="Voigt K."/>
            <person name="de Hoog G.S."/>
            <person name="Smith M.E."/>
            <person name="Heitman J."/>
            <person name="Vilgalys R."/>
            <person name="Stajich J.E."/>
        </authorList>
    </citation>
    <scope>NUCLEOTIDE SEQUENCE [LARGE SCALE GENOMIC DNA]</scope>
    <source>
        <strain evidence="1 2">CBS 357.93</strain>
    </source>
</reference>
<dbReference type="STRING" id="86630.A0A367KE24"/>
<accession>A0A367KE24</accession>
<gene>
    <name evidence="1" type="ORF">CU097_014086</name>
</gene>
<comment type="caution">
    <text evidence="1">The sequence shown here is derived from an EMBL/GenBank/DDBJ whole genome shotgun (WGS) entry which is preliminary data.</text>
</comment>
<dbReference type="Gene3D" id="3.40.50.1000">
    <property type="entry name" value="HAD superfamily/HAD-like"/>
    <property type="match status" value="1"/>
</dbReference>
<dbReference type="Pfam" id="PF00702">
    <property type="entry name" value="Hydrolase"/>
    <property type="match status" value="1"/>
</dbReference>
<keyword evidence="2" id="KW-1185">Reference proteome</keyword>
<dbReference type="PANTHER" id="PTHR47829">
    <property type="entry name" value="HYDROLASE, PUTATIVE (AFU_ORTHOLOGUE AFUA_1G12880)-RELATED"/>
    <property type="match status" value="1"/>
</dbReference>
<proteinExistence type="predicted"/>
<dbReference type="GO" id="GO:0016791">
    <property type="term" value="F:phosphatase activity"/>
    <property type="evidence" value="ECO:0007669"/>
    <property type="project" value="UniProtKB-ARBA"/>
</dbReference>
<dbReference type="EMBL" id="PJQL01000081">
    <property type="protein sequence ID" value="RCI00092.1"/>
    <property type="molecule type" value="Genomic_DNA"/>
</dbReference>
<dbReference type="InterPro" id="IPR023214">
    <property type="entry name" value="HAD_sf"/>
</dbReference>
<organism evidence="1 2">
    <name type="scientific">Rhizopus azygosporus</name>
    <name type="common">Rhizopus microsporus var. azygosporus</name>
    <dbReference type="NCBI Taxonomy" id="86630"/>
    <lineage>
        <taxon>Eukaryota</taxon>
        <taxon>Fungi</taxon>
        <taxon>Fungi incertae sedis</taxon>
        <taxon>Mucoromycota</taxon>
        <taxon>Mucoromycotina</taxon>
        <taxon>Mucoromycetes</taxon>
        <taxon>Mucorales</taxon>
        <taxon>Mucorineae</taxon>
        <taxon>Rhizopodaceae</taxon>
        <taxon>Rhizopus</taxon>
    </lineage>
</organism>